<name>A0A1W6N2A7_9PROT</name>
<reference evidence="1 2" key="1">
    <citation type="submission" date="2014-06" db="EMBL/GenBank/DDBJ databases">
        <title>The genome of the endonuclear symbiont Nucleicultrix amoebiphila.</title>
        <authorList>
            <person name="Schulz F."/>
            <person name="Horn M."/>
        </authorList>
    </citation>
    <scope>NUCLEOTIDE SEQUENCE [LARGE SCALE GENOMIC DNA]</scope>
    <source>
        <strain evidence="1 2">FS5</strain>
    </source>
</reference>
<evidence type="ECO:0000313" key="1">
    <source>
        <dbReference type="EMBL" id="ARN84004.1"/>
    </source>
</evidence>
<keyword evidence="2" id="KW-1185">Reference proteome</keyword>
<protein>
    <submittedName>
        <fullName evidence="1">Uncharacterized protein</fullName>
    </submittedName>
</protein>
<dbReference type="AlphaFoldDB" id="A0A1W6N2A7"/>
<dbReference type="EMBL" id="CP008743">
    <property type="protein sequence ID" value="ARN84004.1"/>
    <property type="molecule type" value="Genomic_DNA"/>
</dbReference>
<dbReference type="KEGG" id="naf:GQ61_00025"/>
<sequence length="63" mass="7361">MLKKSLALVCVFSIYRISIFHGFLFDKRGSFCQVFKTFFAHEINFVNQINALAMKTKLQRGKK</sequence>
<dbReference type="Proteomes" id="UP000237351">
    <property type="component" value="Chromosome"/>
</dbReference>
<proteinExistence type="predicted"/>
<organism evidence="1 2">
    <name type="scientific">Candidatus Nucleicultrix amoebiphila FS5</name>
    <dbReference type="NCBI Taxonomy" id="1414854"/>
    <lineage>
        <taxon>Bacteria</taxon>
        <taxon>Pseudomonadati</taxon>
        <taxon>Pseudomonadota</taxon>
        <taxon>Alphaproteobacteria</taxon>
        <taxon>Holosporales</taxon>
        <taxon>Candidatus Nucleicultricaceae</taxon>
        <taxon>Candidatus Nucleicultrix</taxon>
    </lineage>
</organism>
<gene>
    <name evidence="1" type="ORF">GQ61_00025</name>
</gene>
<evidence type="ECO:0000313" key="2">
    <source>
        <dbReference type="Proteomes" id="UP000237351"/>
    </source>
</evidence>
<accession>A0A1W6N2A7</accession>